<dbReference type="Gene3D" id="2.130.10.10">
    <property type="entry name" value="YVTN repeat-like/Quinoprotein amine dehydrogenase"/>
    <property type="match status" value="1"/>
</dbReference>
<feature type="compositionally biased region" description="Basic and acidic residues" evidence="11">
    <location>
        <begin position="222"/>
        <end position="242"/>
    </location>
</feature>
<dbReference type="InterPro" id="IPR044630">
    <property type="entry name" value="SPA1/2/3/4"/>
</dbReference>
<feature type="region of interest" description="Disordered" evidence="11">
    <location>
        <begin position="459"/>
        <end position="479"/>
    </location>
</feature>
<name>A0A7N0UPW9_KALFE</name>
<dbReference type="GO" id="GO:0004672">
    <property type="term" value="F:protein kinase activity"/>
    <property type="evidence" value="ECO:0007669"/>
    <property type="project" value="InterPro"/>
</dbReference>
<keyword evidence="2 9" id="KW-0853">WD repeat</keyword>
<feature type="region of interest" description="Disordered" evidence="11">
    <location>
        <begin position="217"/>
        <end position="244"/>
    </location>
</feature>
<dbReference type="PANTHER" id="PTHR44218:SF1">
    <property type="entry name" value="PROTEIN SPA1-RELATED 3"/>
    <property type="match status" value="1"/>
</dbReference>
<dbReference type="PROSITE" id="PS50294">
    <property type="entry name" value="WD_REPEATS_REGION"/>
    <property type="match status" value="2"/>
</dbReference>
<dbReference type="InterPro" id="IPR036322">
    <property type="entry name" value="WD40_repeat_dom_sf"/>
</dbReference>
<feature type="repeat" description="WD" evidence="9">
    <location>
        <begin position="670"/>
        <end position="712"/>
    </location>
</feature>
<dbReference type="EnsemblPlants" id="Kaladp0078s0011.1.v1.1">
    <property type="protein sequence ID" value="Kaladp0078s0011.1.v1.1"/>
    <property type="gene ID" value="Kaladp0078s0011.v1.1"/>
</dbReference>
<dbReference type="InterPro" id="IPR000719">
    <property type="entry name" value="Prot_kinase_dom"/>
</dbReference>
<feature type="coiled-coil region" evidence="10">
    <location>
        <begin position="345"/>
        <end position="406"/>
    </location>
</feature>
<dbReference type="Pfam" id="PF00400">
    <property type="entry name" value="WD40"/>
    <property type="match status" value="3"/>
</dbReference>
<dbReference type="GO" id="GO:0009640">
    <property type="term" value="P:photomorphogenesis"/>
    <property type="evidence" value="ECO:0007669"/>
    <property type="project" value="InterPro"/>
</dbReference>
<evidence type="ECO:0000313" key="13">
    <source>
        <dbReference type="EnsemblPlants" id="Kaladp0078s0011.1.v1.1"/>
    </source>
</evidence>
<keyword evidence="6 10" id="KW-0175">Coiled coil</keyword>
<evidence type="ECO:0000256" key="8">
    <source>
        <dbReference type="ARBA" id="ARBA00084091"/>
    </source>
</evidence>
<evidence type="ECO:0000256" key="6">
    <source>
        <dbReference type="ARBA" id="ARBA00023054"/>
    </source>
</evidence>
<evidence type="ECO:0000256" key="7">
    <source>
        <dbReference type="ARBA" id="ARBA00023242"/>
    </source>
</evidence>
<dbReference type="GO" id="GO:0042802">
    <property type="term" value="F:identical protein binding"/>
    <property type="evidence" value="ECO:0007669"/>
    <property type="project" value="UniProtKB-ARBA"/>
</dbReference>
<dbReference type="InterPro" id="IPR019775">
    <property type="entry name" value="WD40_repeat_CS"/>
</dbReference>
<feature type="domain" description="Protein kinase" evidence="12">
    <location>
        <begin position="1"/>
        <end position="345"/>
    </location>
</feature>
<dbReference type="InterPro" id="IPR015943">
    <property type="entry name" value="WD40/YVTN_repeat-like_dom_sf"/>
</dbReference>
<evidence type="ECO:0000256" key="1">
    <source>
        <dbReference type="ARBA" id="ARBA00004123"/>
    </source>
</evidence>
<dbReference type="SMART" id="SM00320">
    <property type="entry name" value="WD40"/>
    <property type="match status" value="7"/>
</dbReference>
<keyword evidence="4" id="KW-0677">Repeat</keyword>
<keyword evidence="7" id="KW-0539">Nucleus</keyword>
<evidence type="ECO:0000256" key="4">
    <source>
        <dbReference type="ARBA" id="ARBA00022737"/>
    </source>
</evidence>
<dbReference type="Proteomes" id="UP000594263">
    <property type="component" value="Unplaced"/>
</dbReference>
<evidence type="ECO:0000256" key="5">
    <source>
        <dbReference type="ARBA" id="ARBA00022786"/>
    </source>
</evidence>
<evidence type="ECO:0000256" key="11">
    <source>
        <dbReference type="SAM" id="MobiDB-lite"/>
    </source>
</evidence>
<keyword evidence="3" id="KW-0808">Transferase</keyword>
<dbReference type="PRINTS" id="PR00320">
    <property type="entry name" value="GPROTEINBRPT"/>
</dbReference>
<sequence length="892" mass="99876">MNGASDSDCRNSHTARFATTSERNPTLPDLNITVSAGEACNVSELIILDSGGTFHQNLQVGVSGDFMDELSPNPYARAADWGDVSLRQWLDKPDRSVDVVECLHIFRQIVEIVNVAHSHGIVVQNVRPSCFVMSSFNHVSFIESASCSDSGSESPEDRLKSQTWEVMGSTATLPHFTPRTRSRSEVDHSQLGKASVNASLSSESHCLQPSYANATSMLRSSEGSEHNVNDNKRDVEQAEDRNPPFPMKQVLLMETAWYTSPEEAAGREPSCASDIYRLGVLLFELFCPFSSREEKSITMSSLRHRLLPPQMLLKWSKEASFCLWLLHPEPTSRPQMCELLQTEFLNEAKNNLAEHEAAIELKERIEEQELLLEFLLISQQRKDETSDKLQQMISLLSSDIDEVENLQTSLAEKRSLCPRLIKNNYSASNLPSLSNQGNDSMHMMSRKRFRSYQDLSSAECDDNADVGPAPDQRSQDSQLSQNSLLMKNFKKLEAAYLLTRLRPSKTLEKPLARNSVTSSDGRGSVVVNERSSINNLVPREWYNEDIRKGWVNPFLEGFCKYLSFSKLKVKADLKQGDLLNSSNLICALSFDRDGDFFATAGVNKKIKIFECDSILRDDRDIHYPVVEMAGRSKLSSICWNNYIKSHIASSNFEGVVQLWDFTRSQALMELKEHEKRVWSIDFSSVDPTTLASGSDDGSVKLWNINQGVSVGTIKTKANVCCVQFPLDYGRSLVFGSADHKIYYYDLRNMKIPLFTLIGHHKTVSYVKFVDSKTLVSASTDNTLKLWDLSLSSSRVIDCPLQSFSGHMNVKNFVGLSVQDGYIATGSETNEVFVYHKAFPMPALSFKFNTTDPLSGQDSDDASQFVSTVCWRGQSSTLVAANSTGNIKILEMV</sequence>
<comment type="subcellular location">
    <subcellularLocation>
        <location evidence="1">Nucleus</location>
    </subcellularLocation>
</comment>
<evidence type="ECO:0000259" key="12">
    <source>
        <dbReference type="PROSITE" id="PS50011"/>
    </source>
</evidence>
<dbReference type="InterPro" id="IPR001680">
    <property type="entry name" value="WD40_rpt"/>
</dbReference>
<protein>
    <recommendedName>
        <fullName evidence="12">Protein kinase domain-containing protein</fullName>
    </recommendedName>
</protein>
<feature type="region of interest" description="Disordered" evidence="11">
    <location>
        <begin position="1"/>
        <end position="22"/>
    </location>
</feature>
<dbReference type="InterPro" id="IPR011009">
    <property type="entry name" value="Kinase-like_dom_sf"/>
</dbReference>
<keyword evidence="14" id="KW-1185">Reference proteome</keyword>
<dbReference type="SUPFAM" id="SSF56112">
    <property type="entry name" value="Protein kinase-like (PK-like)"/>
    <property type="match status" value="1"/>
</dbReference>
<reference evidence="13" key="1">
    <citation type="submission" date="2021-01" db="UniProtKB">
        <authorList>
            <consortium name="EnsemblPlants"/>
        </authorList>
    </citation>
    <scope>IDENTIFICATION</scope>
</reference>
<evidence type="ECO:0000313" key="14">
    <source>
        <dbReference type="Proteomes" id="UP000594263"/>
    </source>
</evidence>
<keyword evidence="5" id="KW-0833">Ubl conjugation pathway</keyword>
<feature type="repeat" description="WD" evidence="9">
    <location>
        <begin position="756"/>
        <end position="789"/>
    </location>
</feature>
<evidence type="ECO:0000256" key="2">
    <source>
        <dbReference type="ARBA" id="ARBA00022574"/>
    </source>
</evidence>
<dbReference type="InterPro" id="IPR020472">
    <property type="entry name" value="WD40_PAC1"/>
</dbReference>
<accession>A0A7N0UPW9</accession>
<dbReference type="PROSITE" id="PS50082">
    <property type="entry name" value="WD_REPEATS_2"/>
    <property type="match status" value="2"/>
</dbReference>
<evidence type="ECO:0000256" key="3">
    <source>
        <dbReference type="ARBA" id="ARBA00022679"/>
    </source>
</evidence>
<feature type="compositionally biased region" description="Polar residues" evidence="11">
    <location>
        <begin position="12"/>
        <end position="22"/>
    </location>
</feature>
<feature type="region of interest" description="Disordered" evidence="11">
    <location>
        <begin position="173"/>
        <end position="194"/>
    </location>
</feature>
<dbReference type="SUPFAM" id="SSF50978">
    <property type="entry name" value="WD40 repeat-like"/>
    <property type="match status" value="1"/>
</dbReference>
<organism evidence="13 14">
    <name type="scientific">Kalanchoe fedtschenkoi</name>
    <name type="common">Lavender scallops</name>
    <name type="synonym">South American air plant</name>
    <dbReference type="NCBI Taxonomy" id="63787"/>
    <lineage>
        <taxon>Eukaryota</taxon>
        <taxon>Viridiplantae</taxon>
        <taxon>Streptophyta</taxon>
        <taxon>Embryophyta</taxon>
        <taxon>Tracheophyta</taxon>
        <taxon>Spermatophyta</taxon>
        <taxon>Magnoliopsida</taxon>
        <taxon>eudicotyledons</taxon>
        <taxon>Gunneridae</taxon>
        <taxon>Pentapetalae</taxon>
        <taxon>Saxifragales</taxon>
        <taxon>Crassulaceae</taxon>
        <taxon>Kalanchoe</taxon>
    </lineage>
</organism>
<keyword evidence="8" id="KW-0607">Phytochrome signaling pathway</keyword>
<dbReference type="Gramene" id="Kaladp0078s0011.1.v1.1">
    <property type="protein sequence ID" value="Kaladp0078s0011.1.v1.1"/>
    <property type="gene ID" value="Kaladp0078s0011.v1.1"/>
</dbReference>
<evidence type="ECO:0000256" key="9">
    <source>
        <dbReference type="PROSITE-ProRule" id="PRU00221"/>
    </source>
</evidence>
<dbReference type="GO" id="GO:0005634">
    <property type="term" value="C:nucleus"/>
    <property type="evidence" value="ECO:0007669"/>
    <property type="project" value="UniProtKB-SubCell"/>
</dbReference>
<dbReference type="PROSITE" id="PS50011">
    <property type="entry name" value="PROTEIN_KINASE_DOM"/>
    <property type="match status" value="1"/>
</dbReference>
<dbReference type="GO" id="GO:0005524">
    <property type="term" value="F:ATP binding"/>
    <property type="evidence" value="ECO:0007669"/>
    <property type="project" value="InterPro"/>
</dbReference>
<dbReference type="GO" id="GO:0009585">
    <property type="term" value="P:red, far-red light phototransduction"/>
    <property type="evidence" value="ECO:0007669"/>
    <property type="project" value="UniProtKB-KW"/>
</dbReference>
<dbReference type="PROSITE" id="PS00678">
    <property type="entry name" value="WD_REPEATS_1"/>
    <property type="match status" value="2"/>
</dbReference>
<dbReference type="SMART" id="SM00220">
    <property type="entry name" value="S_TKc"/>
    <property type="match status" value="1"/>
</dbReference>
<dbReference type="FunFam" id="2.130.10.10:FF:000090">
    <property type="entry name" value="E3 ubiquitin-protein ligase RFWD2 isoform X1"/>
    <property type="match status" value="1"/>
</dbReference>
<evidence type="ECO:0000256" key="10">
    <source>
        <dbReference type="SAM" id="Coils"/>
    </source>
</evidence>
<dbReference type="PANTHER" id="PTHR44218">
    <property type="entry name" value="PROTEIN SPA1-RELATED 2"/>
    <property type="match status" value="1"/>
</dbReference>
<dbReference type="Gene3D" id="1.10.510.10">
    <property type="entry name" value="Transferase(Phosphotransferase) domain 1"/>
    <property type="match status" value="1"/>
</dbReference>
<dbReference type="AlphaFoldDB" id="A0A7N0UPW9"/>
<dbReference type="OMA" id="NSKIPLC"/>
<proteinExistence type="predicted"/>